<dbReference type="Proteomes" id="UP001058860">
    <property type="component" value="Chromosome"/>
</dbReference>
<protein>
    <submittedName>
        <fullName evidence="3">YceI family protein</fullName>
    </submittedName>
</protein>
<evidence type="ECO:0000313" key="4">
    <source>
        <dbReference type="Proteomes" id="UP001058860"/>
    </source>
</evidence>
<reference evidence="4" key="1">
    <citation type="submission" date="2021-11" db="EMBL/GenBank/DDBJ databases">
        <title>Cultivation dependent microbiological survey of springs from the worlds oldest radium mine currently devoted to the extraction of radon-saturated water.</title>
        <authorList>
            <person name="Kapinusova G."/>
            <person name="Smrhova T."/>
            <person name="Strejcek M."/>
            <person name="Suman J."/>
            <person name="Jani K."/>
            <person name="Pajer P."/>
            <person name="Uhlik O."/>
        </authorList>
    </citation>
    <scope>NUCLEOTIDE SEQUENCE [LARGE SCALE GENOMIC DNA]</scope>
    <source>
        <strain evidence="4">J379</strain>
    </source>
</reference>
<sequence length="171" mass="17886">MGTAAAPVSHRTWAIDAARSDVTFTAWVLGRLAVRGGFPSAASGAIVLADDTLSGAATVAAATIDTGIGRRDRHLRSAEFLDAARHDTIAMRVEGITRSAGVQRATAVLTIKGVTTTVPVEIELTGPDASLTAIVRGRLRRHDVHIVPSWLANLVVDEDVVFEARIVTGAG</sequence>
<evidence type="ECO:0000256" key="1">
    <source>
        <dbReference type="ARBA" id="ARBA00008812"/>
    </source>
</evidence>
<dbReference type="EMBL" id="CP088295">
    <property type="protein sequence ID" value="UUY05078.1"/>
    <property type="molecule type" value="Genomic_DNA"/>
</dbReference>
<dbReference type="InterPro" id="IPR036761">
    <property type="entry name" value="TTHA0802/YceI-like_sf"/>
</dbReference>
<keyword evidence="4" id="KW-1185">Reference proteome</keyword>
<organism evidence="3 4">
    <name type="scientific">Svornostia abyssi</name>
    <dbReference type="NCBI Taxonomy" id="2898438"/>
    <lineage>
        <taxon>Bacteria</taxon>
        <taxon>Bacillati</taxon>
        <taxon>Actinomycetota</taxon>
        <taxon>Thermoleophilia</taxon>
        <taxon>Solirubrobacterales</taxon>
        <taxon>Baekduiaceae</taxon>
        <taxon>Svornostia</taxon>
    </lineage>
</organism>
<evidence type="ECO:0000259" key="2">
    <source>
        <dbReference type="SMART" id="SM00867"/>
    </source>
</evidence>
<proteinExistence type="inferred from homology"/>
<gene>
    <name evidence="3" type="ORF">LRS13_05995</name>
</gene>
<dbReference type="RefSeq" id="WP_353865546.1">
    <property type="nucleotide sequence ID" value="NZ_CP088295.1"/>
</dbReference>
<accession>A0ABY5PK76</accession>
<dbReference type="PANTHER" id="PTHR34406">
    <property type="entry name" value="PROTEIN YCEI"/>
    <property type="match status" value="1"/>
</dbReference>
<dbReference type="SUPFAM" id="SSF101874">
    <property type="entry name" value="YceI-like"/>
    <property type="match status" value="1"/>
</dbReference>
<dbReference type="Gene3D" id="2.40.128.110">
    <property type="entry name" value="Lipid/polyisoprenoid-binding, YceI-like"/>
    <property type="match status" value="1"/>
</dbReference>
<feature type="domain" description="Lipid/polyisoprenoid-binding YceI-like" evidence="2">
    <location>
        <begin position="12"/>
        <end position="169"/>
    </location>
</feature>
<name>A0ABY5PK76_9ACTN</name>
<dbReference type="PANTHER" id="PTHR34406:SF1">
    <property type="entry name" value="PROTEIN YCEI"/>
    <property type="match status" value="1"/>
</dbReference>
<dbReference type="InterPro" id="IPR007372">
    <property type="entry name" value="Lipid/polyisoprenoid-bd_YceI"/>
</dbReference>
<dbReference type="Pfam" id="PF04264">
    <property type="entry name" value="YceI"/>
    <property type="match status" value="1"/>
</dbReference>
<dbReference type="SMART" id="SM00867">
    <property type="entry name" value="YceI"/>
    <property type="match status" value="1"/>
</dbReference>
<comment type="similarity">
    <text evidence="1">Belongs to the UPF0312 family.</text>
</comment>
<evidence type="ECO:0000313" key="3">
    <source>
        <dbReference type="EMBL" id="UUY05078.1"/>
    </source>
</evidence>